<dbReference type="PANTHER" id="PTHR47595">
    <property type="entry name" value="HEAT SHOCK 70 KDA PROTEIN 14"/>
    <property type="match status" value="1"/>
</dbReference>
<evidence type="ECO:0000313" key="3">
    <source>
        <dbReference type="Proteomes" id="UP001566132"/>
    </source>
</evidence>
<evidence type="ECO:0000313" key="2">
    <source>
        <dbReference type="EMBL" id="KAL1488097.1"/>
    </source>
</evidence>
<reference evidence="2 3" key="1">
    <citation type="submission" date="2024-05" db="EMBL/GenBank/DDBJ databases">
        <title>Genetic variation in Jamaican populations of the coffee berry borer (Hypothenemus hampei).</title>
        <authorList>
            <person name="Errbii M."/>
            <person name="Myrie A."/>
        </authorList>
    </citation>
    <scope>NUCLEOTIDE SEQUENCE [LARGE SCALE GENOMIC DNA]</scope>
    <source>
        <strain evidence="2">JA-Hopewell-2020-01-JO</strain>
        <tissue evidence="2">Whole body</tissue>
    </source>
</reference>
<evidence type="ECO:0000259" key="1">
    <source>
        <dbReference type="PROSITE" id="PS50090"/>
    </source>
</evidence>
<organism evidence="2 3">
    <name type="scientific">Hypothenemus hampei</name>
    <name type="common">Coffee berry borer</name>
    <dbReference type="NCBI Taxonomy" id="57062"/>
    <lineage>
        <taxon>Eukaryota</taxon>
        <taxon>Metazoa</taxon>
        <taxon>Ecdysozoa</taxon>
        <taxon>Arthropoda</taxon>
        <taxon>Hexapoda</taxon>
        <taxon>Insecta</taxon>
        <taxon>Pterygota</taxon>
        <taxon>Neoptera</taxon>
        <taxon>Endopterygota</taxon>
        <taxon>Coleoptera</taxon>
        <taxon>Polyphaga</taxon>
        <taxon>Cucujiformia</taxon>
        <taxon>Curculionidae</taxon>
        <taxon>Scolytinae</taxon>
        <taxon>Hypothenemus</taxon>
    </lineage>
</organism>
<dbReference type="Proteomes" id="UP001566132">
    <property type="component" value="Unassembled WGS sequence"/>
</dbReference>
<sequence length="233" mass="27093">MEEELGEFIVLKPGVIAYPTSISKRWTINNTKILIDLYGKYKKQVGTLQVRSIKHMWTLIAQEISNSSNIRVTENQCENRWRVLERNFKKYIENQNATGRGKKYFEFAEEMDMILAKKKNIVPDILLESSTISIPNVDTENVASCSASKEVDGNRNVRNRKKRTGTMELMRLDRQSYFEKRIKIEEEKLMEFKTRTNILKGKNDKLKEYVDVVKKSKCSCLHSDGLVTDLLSD</sequence>
<gene>
    <name evidence="2" type="ORF">ABEB36_015055</name>
</gene>
<comment type="caution">
    <text evidence="2">The sequence shown here is derived from an EMBL/GenBank/DDBJ whole genome shotgun (WGS) entry which is preliminary data.</text>
</comment>
<proteinExistence type="predicted"/>
<dbReference type="PROSITE" id="PS50090">
    <property type="entry name" value="MYB_LIKE"/>
    <property type="match status" value="1"/>
</dbReference>
<dbReference type="InterPro" id="IPR044822">
    <property type="entry name" value="Myb_DNA-bind_4"/>
</dbReference>
<feature type="domain" description="Myb-like" evidence="1">
    <location>
        <begin position="18"/>
        <end position="85"/>
    </location>
</feature>
<keyword evidence="3" id="KW-1185">Reference proteome</keyword>
<dbReference type="AlphaFoldDB" id="A0ABD1E098"/>
<dbReference type="Pfam" id="PF13837">
    <property type="entry name" value="Myb_DNA-bind_4"/>
    <property type="match status" value="1"/>
</dbReference>
<name>A0ABD1E098_HYPHA</name>
<protein>
    <recommendedName>
        <fullName evidence="1">Myb-like domain-containing protein</fullName>
    </recommendedName>
</protein>
<dbReference type="EMBL" id="JBDJPC010000015">
    <property type="protein sequence ID" value="KAL1488097.1"/>
    <property type="molecule type" value="Genomic_DNA"/>
</dbReference>
<dbReference type="PANTHER" id="PTHR47595:SF1">
    <property type="entry name" value="MYB_SANT-LIKE DNA-BINDING DOMAIN-CONTAINING PROTEIN"/>
    <property type="match status" value="1"/>
</dbReference>
<dbReference type="Gene3D" id="1.10.10.60">
    <property type="entry name" value="Homeodomain-like"/>
    <property type="match status" value="1"/>
</dbReference>
<dbReference type="InterPro" id="IPR001005">
    <property type="entry name" value="SANT/Myb"/>
</dbReference>
<accession>A0ABD1E098</accession>